<dbReference type="Gene3D" id="3.30.2020.10">
    <property type="entry name" value="NE0471-like N-terminal domain"/>
    <property type="match status" value="1"/>
</dbReference>
<dbReference type="InterPro" id="IPR036782">
    <property type="entry name" value="NE0471-like_N"/>
</dbReference>
<gene>
    <name evidence="1" type="ORF">ACFFFU_08340</name>
</gene>
<proteinExistence type="predicted"/>
<dbReference type="SUPFAM" id="SSF47413">
    <property type="entry name" value="lambda repressor-like DNA-binding domains"/>
    <property type="match status" value="1"/>
</dbReference>
<accession>A0ABV6SWD6</accession>
<comment type="caution">
    <text evidence="1">The sequence shown here is derived from an EMBL/GenBank/DDBJ whole genome shotgun (WGS) entry which is preliminary data.</text>
</comment>
<organism evidence="1 2">
    <name type="scientific">Luteimonas padinae</name>
    <dbReference type="NCBI Taxonomy" id="1714359"/>
    <lineage>
        <taxon>Bacteria</taxon>
        <taxon>Pseudomonadati</taxon>
        <taxon>Pseudomonadota</taxon>
        <taxon>Gammaproteobacteria</taxon>
        <taxon>Lysobacterales</taxon>
        <taxon>Lysobacteraceae</taxon>
        <taxon>Luteimonas</taxon>
    </lineage>
</organism>
<dbReference type="Proteomes" id="UP001589898">
    <property type="component" value="Unassembled WGS sequence"/>
</dbReference>
<dbReference type="InterPro" id="IPR010982">
    <property type="entry name" value="Lambda_DNA-bd_dom_sf"/>
</dbReference>
<dbReference type="SUPFAM" id="SSF143880">
    <property type="entry name" value="NE0471 N-terminal domain-like"/>
    <property type="match status" value="1"/>
</dbReference>
<protein>
    <submittedName>
        <fullName evidence="1">DUF2442 domain-containing protein</fullName>
    </submittedName>
</protein>
<dbReference type="RefSeq" id="WP_189497679.1">
    <property type="nucleotide sequence ID" value="NZ_BMZT01000007.1"/>
</dbReference>
<keyword evidence="2" id="KW-1185">Reference proteome</keyword>
<evidence type="ECO:0000313" key="1">
    <source>
        <dbReference type="EMBL" id="MFC0717757.1"/>
    </source>
</evidence>
<sequence length="159" mass="17286">MNQPQFLIRRVAVTGATRLKLDFADGQALDVDLAGTIARHPVLAPLADPSVFTRVALDEWRRGVIFADDDRLALASDNLRALGVEQAGGFSHQQLLVWMAHHGLTLDAAAEALDVSRRMLAYYRSGARPIPRTVGLAMLGWEVVHGRAADPAFEYGEAA</sequence>
<dbReference type="EMBL" id="JBHLTF010000029">
    <property type="protein sequence ID" value="MFC0717757.1"/>
    <property type="molecule type" value="Genomic_DNA"/>
</dbReference>
<evidence type="ECO:0000313" key="2">
    <source>
        <dbReference type="Proteomes" id="UP001589898"/>
    </source>
</evidence>
<dbReference type="Gene3D" id="1.10.260.40">
    <property type="entry name" value="lambda repressor-like DNA-binding domains"/>
    <property type="match status" value="1"/>
</dbReference>
<name>A0ABV6SWD6_9GAMM</name>
<reference evidence="1 2" key="1">
    <citation type="submission" date="2024-09" db="EMBL/GenBank/DDBJ databases">
        <authorList>
            <person name="Sun Q."/>
            <person name="Mori K."/>
        </authorList>
    </citation>
    <scope>NUCLEOTIDE SEQUENCE [LARGE SCALE GENOMIC DNA]</scope>
    <source>
        <strain evidence="1 2">KCTC 52403</strain>
    </source>
</reference>